<sequence length="92" mass="10631">DGNGRWAKERGKERTFGHQNGRRPVRESVEASIDLGVRYLTLYTFSTENWKRPKVEVSMLLELLSSTLKGEIRELIAQGVRFNVIGEWEKLP</sequence>
<dbReference type="EMBL" id="LIIK01000109">
    <property type="protein sequence ID" value="KQM08075.1"/>
    <property type="molecule type" value="Genomic_DNA"/>
</dbReference>
<dbReference type="GO" id="GO:0016094">
    <property type="term" value="P:polyprenol biosynthetic process"/>
    <property type="evidence" value="ECO:0007669"/>
    <property type="project" value="TreeGrafter"/>
</dbReference>
<evidence type="ECO:0000256" key="2">
    <source>
        <dbReference type="SAM" id="MobiDB-lite"/>
    </source>
</evidence>
<keyword evidence="1" id="KW-0808">Transferase</keyword>
<feature type="region of interest" description="Disordered" evidence="2">
    <location>
        <begin position="1"/>
        <end position="23"/>
    </location>
</feature>
<accession>A0A0Q4B4Z3</accession>
<dbReference type="PANTHER" id="PTHR10291">
    <property type="entry name" value="DEHYDRODOLICHYL DIPHOSPHATE SYNTHASE FAMILY MEMBER"/>
    <property type="match status" value="1"/>
</dbReference>
<dbReference type="GO" id="GO:0045547">
    <property type="term" value="F:ditrans,polycis-polyprenyl diphosphate synthase [(2E,6E)-farnesyl diphosphate specific] activity"/>
    <property type="evidence" value="ECO:0007669"/>
    <property type="project" value="TreeGrafter"/>
</dbReference>
<dbReference type="Proteomes" id="UP000054172">
    <property type="component" value="Unassembled WGS sequence"/>
</dbReference>
<dbReference type="Pfam" id="PF01255">
    <property type="entry name" value="Prenyltransf"/>
    <property type="match status" value="1"/>
</dbReference>
<protein>
    <submittedName>
        <fullName evidence="3">UDP pyrophosphate synthase</fullName>
    </submittedName>
</protein>
<evidence type="ECO:0000256" key="1">
    <source>
        <dbReference type="ARBA" id="ARBA00022679"/>
    </source>
</evidence>
<evidence type="ECO:0000313" key="3">
    <source>
        <dbReference type="EMBL" id="KQM08075.1"/>
    </source>
</evidence>
<dbReference type="Gene3D" id="3.40.1180.10">
    <property type="entry name" value="Decaprenyl diphosphate synthase-like"/>
    <property type="match status" value="1"/>
</dbReference>
<proteinExistence type="predicted"/>
<dbReference type="InterPro" id="IPR036424">
    <property type="entry name" value="UPP_synth-like_sf"/>
</dbReference>
<dbReference type="SUPFAM" id="SSF64005">
    <property type="entry name" value="Undecaprenyl diphosphate synthase"/>
    <property type="match status" value="1"/>
</dbReference>
<comment type="caution">
    <text evidence="3">The sequence shown here is derived from an EMBL/GenBank/DDBJ whole genome shotgun (WGS) entry which is preliminary data.</text>
</comment>
<organism evidence="3 4">
    <name type="scientific">Candidatus [Bacteroides] periocalifornicus</name>
    <dbReference type="NCBI Taxonomy" id="1702214"/>
    <lineage>
        <taxon>Bacteria</taxon>
        <taxon>Pseudomonadati</taxon>
        <taxon>Bacteroidota</taxon>
    </lineage>
</organism>
<dbReference type="PANTHER" id="PTHR10291:SF0">
    <property type="entry name" value="DEHYDRODOLICHYL DIPHOSPHATE SYNTHASE 2"/>
    <property type="match status" value="1"/>
</dbReference>
<keyword evidence="4" id="KW-1185">Reference proteome</keyword>
<feature type="non-terminal residue" evidence="3">
    <location>
        <position position="92"/>
    </location>
</feature>
<feature type="non-terminal residue" evidence="3">
    <location>
        <position position="1"/>
    </location>
</feature>
<dbReference type="InterPro" id="IPR001441">
    <property type="entry name" value="UPP_synth-like"/>
</dbReference>
<feature type="compositionally biased region" description="Basic and acidic residues" evidence="2">
    <location>
        <begin position="1"/>
        <end position="16"/>
    </location>
</feature>
<reference evidence="3" key="1">
    <citation type="submission" date="2015-08" db="EMBL/GenBank/DDBJ databases">
        <title>Candidatus Bacteriodes Periocalifornicus.</title>
        <authorList>
            <person name="McLean J.S."/>
            <person name="Kelley S."/>
        </authorList>
    </citation>
    <scope>NUCLEOTIDE SEQUENCE [LARGE SCALE GENOMIC DNA]</scope>
    <source>
        <strain evidence="3">12B</strain>
    </source>
</reference>
<name>A0A0Q4B4Z3_9BACT</name>
<dbReference type="AlphaFoldDB" id="A0A0Q4B4Z3"/>
<evidence type="ECO:0000313" key="4">
    <source>
        <dbReference type="Proteomes" id="UP000054172"/>
    </source>
</evidence>
<dbReference type="STRING" id="1702214.AL399_09340"/>
<gene>
    <name evidence="3" type="ORF">AL399_09340</name>
</gene>